<comment type="cofactor">
    <cofactor evidence="11">
        <name>[2Fe-2S] cluster</name>
        <dbReference type="ChEBI" id="CHEBI:190135"/>
    </cofactor>
</comment>
<dbReference type="PANTHER" id="PTHR43105">
    <property type="entry name" value="RESPIRATORY NITRATE REDUCTASE"/>
    <property type="match status" value="1"/>
</dbReference>
<dbReference type="Pfam" id="PF22117">
    <property type="entry name" value="Fer4_Nqo3"/>
    <property type="match status" value="1"/>
</dbReference>
<dbReference type="Pfam" id="PF10588">
    <property type="entry name" value="NADH-G_4Fe-4S_3"/>
    <property type="match status" value="1"/>
</dbReference>
<protein>
    <submittedName>
        <fullName evidence="15">NADH-ubiquinone oxidoreductase chain G</fullName>
        <ecNumber evidence="15">1.6.5.3</ecNumber>
    </submittedName>
</protein>
<dbReference type="PROSITE" id="PS00642">
    <property type="entry name" value="COMPLEX1_75K_2"/>
    <property type="match status" value="1"/>
</dbReference>
<dbReference type="InterPro" id="IPR019574">
    <property type="entry name" value="NADH_UbQ_OxRdtase_Gsu_4Fe4S-bd"/>
</dbReference>
<organism evidence="15">
    <name type="scientific">hydrothermal vent metagenome</name>
    <dbReference type="NCBI Taxonomy" id="652676"/>
    <lineage>
        <taxon>unclassified sequences</taxon>
        <taxon>metagenomes</taxon>
        <taxon>ecological metagenomes</taxon>
    </lineage>
</organism>
<gene>
    <name evidence="15" type="ORF">MNBD_GAMMA26-1922</name>
</gene>
<dbReference type="GO" id="GO:0016651">
    <property type="term" value="F:oxidoreductase activity, acting on NAD(P)H"/>
    <property type="evidence" value="ECO:0007669"/>
    <property type="project" value="InterPro"/>
</dbReference>
<dbReference type="SUPFAM" id="SSF54292">
    <property type="entry name" value="2Fe-2S ferredoxin-like"/>
    <property type="match status" value="1"/>
</dbReference>
<keyword evidence="6" id="KW-0479">Metal-binding</keyword>
<dbReference type="FunFam" id="3.10.20.740:FF:000001">
    <property type="entry name" value="NADH-quinone oxidoreductase subunit G"/>
    <property type="match status" value="1"/>
</dbReference>
<feature type="domain" description="4Fe-4S His(Cys)3-ligated-type" evidence="14">
    <location>
        <begin position="83"/>
        <end position="122"/>
    </location>
</feature>
<dbReference type="GO" id="GO:0008137">
    <property type="term" value="F:NADH dehydrogenase (ubiquinone) activity"/>
    <property type="evidence" value="ECO:0007669"/>
    <property type="project" value="InterPro"/>
</dbReference>
<dbReference type="InterPro" id="IPR009010">
    <property type="entry name" value="Asp_de-COase-like_dom_sf"/>
</dbReference>
<dbReference type="InterPro" id="IPR036010">
    <property type="entry name" value="2Fe-2S_ferredoxin-like_sf"/>
</dbReference>
<evidence type="ECO:0000256" key="6">
    <source>
        <dbReference type="ARBA" id="ARBA00022723"/>
    </source>
</evidence>
<dbReference type="AlphaFoldDB" id="A0A3B1B1G7"/>
<evidence type="ECO:0000256" key="3">
    <source>
        <dbReference type="ARBA" id="ARBA00022485"/>
    </source>
</evidence>
<dbReference type="Pfam" id="PF13510">
    <property type="entry name" value="Fer2_4"/>
    <property type="match status" value="1"/>
</dbReference>
<dbReference type="PROSITE" id="PS00643">
    <property type="entry name" value="COMPLEX1_75K_3"/>
    <property type="match status" value="1"/>
</dbReference>
<keyword evidence="7" id="KW-1278">Translocase</keyword>
<keyword evidence="15" id="KW-0560">Oxidoreductase</keyword>
<dbReference type="CDD" id="cd00207">
    <property type="entry name" value="fer2"/>
    <property type="match status" value="1"/>
</dbReference>
<evidence type="ECO:0000256" key="5">
    <source>
        <dbReference type="ARBA" id="ARBA00022719"/>
    </source>
</evidence>
<dbReference type="GO" id="GO:0046872">
    <property type="term" value="F:metal ion binding"/>
    <property type="evidence" value="ECO:0007669"/>
    <property type="project" value="UniProtKB-KW"/>
</dbReference>
<dbReference type="SUPFAM" id="SSF50692">
    <property type="entry name" value="ADC-like"/>
    <property type="match status" value="1"/>
</dbReference>
<dbReference type="PROSITE" id="PS51669">
    <property type="entry name" value="4FE4S_MOW_BIS_MGD"/>
    <property type="match status" value="1"/>
</dbReference>
<dbReference type="FunFam" id="3.30.70.20:FF:000002">
    <property type="entry name" value="NADH-ubiquinone oxidoreductase 75 kDa subunit"/>
    <property type="match status" value="1"/>
</dbReference>
<dbReference type="PROSITE" id="PS00641">
    <property type="entry name" value="COMPLEX1_75K_1"/>
    <property type="match status" value="1"/>
</dbReference>
<evidence type="ECO:0000256" key="10">
    <source>
        <dbReference type="ARBA" id="ARBA00023027"/>
    </source>
</evidence>
<dbReference type="InterPro" id="IPR010228">
    <property type="entry name" value="NADH_UbQ_OxRdtase_Gsu"/>
</dbReference>
<dbReference type="GO" id="GO:0051537">
    <property type="term" value="F:2 iron, 2 sulfur cluster binding"/>
    <property type="evidence" value="ECO:0007669"/>
    <property type="project" value="UniProtKB-KW"/>
</dbReference>
<dbReference type="EC" id="1.6.5.3" evidence="15"/>
<dbReference type="Gene3D" id="3.30.70.20">
    <property type="match status" value="1"/>
</dbReference>
<evidence type="ECO:0000256" key="1">
    <source>
        <dbReference type="ARBA" id="ARBA00001966"/>
    </source>
</evidence>
<dbReference type="FunFam" id="3.30.200.210:FF:000002">
    <property type="entry name" value="NADH-ubiquinone oxidoreductase 75 kDa subunit"/>
    <property type="match status" value="1"/>
</dbReference>
<dbReference type="Gene3D" id="3.40.50.740">
    <property type="match status" value="1"/>
</dbReference>
<keyword evidence="3" id="KW-0004">4Fe-4S</keyword>
<dbReference type="InterPro" id="IPR000283">
    <property type="entry name" value="NADH_UbQ_OxRdtase_75kDa_su_CS"/>
</dbReference>
<evidence type="ECO:0000256" key="11">
    <source>
        <dbReference type="ARBA" id="ARBA00034078"/>
    </source>
</evidence>
<feature type="domain" description="4Fe-4S Mo/W bis-MGD-type" evidence="13">
    <location>
        <begin position="220"/>
        <end position="276"/>
    </location>
</feature>
<dbReference type="EMBL" id="UOFX01000058">
    <property type="protein sequence ID" value="VAX09962.1"/>
    <property type="molecule type" value="Genomic_DNA"/>
</dbReference>
<evidence type="ECO:0000259" key="13">
    <source>
        <dbReference type="PROSITE" id="PS51669"/>
    </source>
</evidence>
<keyword evidence="4" id="KW-0001">2Fe-2S</keyword>
<dbReference type="Gene3D" id="3.10.20.740">
    <property type="match status" value="1"/>
</dbReference>
<dbReference type="GO" id="GO:0048038">
    <property type="term" value="F:quinone binding"/>
    <property type="evidence" value="ECO:0007669"/>
    <property type="project" value="UniProtKB-KW"/>
</dbReference>
<evidence type="ECO:0000256" key="8">
    <source>
        <dbReference type="ARBA" id="ARBA00023004"/>
    </source>
</evidence>
<name>A0A3B1B1G7_9ZZZZ</name>
<dbReference type="PROSITE" id="PS51085">
    <property type="entry name" value="2FE2S_FER_2"/>
    <property type="match status" value="1"/>
</dbReference>
<dbReference type="Pfam" id="PF22151">
    <property type="entry name" value="Fer4_NDSU1"/>
    <property type="match status" value="1"/>
</dbReference>
<evidence type="ECO:0000259" key="12">
    <source>
        <dbReference type="PROSITE" id="PS51085"/>
    </source>
</evidence>
<feature type="domain" description="2Fe-2S ferredoxin-type" evidence="12">
    <location>
        <begin position="5"/>
        <end position="83"/>
    </location>
</feature>
<reference evidence="15" key="1">
    <citation type="submission" date="2018-06" db="EMBL/GenBank/DDBJ databases">
        <authorList>
            <person name="Zhirakovskaya E."/>
        </authorList>
    </citation>
    <scope>NUCLEOTIDE SEQUENCE</scope>
</reference>
<dbReference type="InterPro" id="IPR054351">
    <property type="entry name" value="NADH_UbQ_OxRdtase_ferredoxin"/>
</dbReference>
<keyword evidence="8" id="KW-0408">Iron</keyword>
<comment type="similarity">
    <text evidence="2">Belongs to the complex I 75 kDa subunit family.</text>
</comment>
<keyword evidence="10" id="KW-0520">NAD</keyword>
<evidence type="ECO:0000313" key="15">
    <source>
        <dbReference type="EMBL" id="VAX09962.1"/>
    </source>
</evidence>
<dbReference type="Gene3D" id="3.30.200.210">
    <property type="match status" value="1"/>
</dbReference>
<evidence type="ECO:0000256" key="9">
    <source>
        <dbReference type="ARBA" id="ARBA00023014"/>
    </source>
</evidence>
<evidence type="ECO:0000256" key="7">
    <source>
        <dbReference type="ARBA" id="ARBA00022967"/>
    </source>
</evidence>
<dbReference type="SUPFAM" id="SSF53706">
    <property type="entry name" value="Formate dehydrogenase/DMSO reductase, domains 1-3"/>
    <property type="match status" value="1"/>
</dbReference>
<accession>A0A3B1B1G7</accession>
<sequence length="770" mass="81122">MSEEKTITIEIDGQTLEANPGELLIDITDAAGINIPRFCYHNKLSISANCRMCLVEVDKVPKPIPACATRVMDGMKVKTRSPIALAAQKSTMEFLLINHPLDCPVCDQGGECELQDIAMGFGDDVSRFVEGKRVVPDNNVGPLIATDMTRCIHCTRCVRFGDEIAGMPEMGAIGRGEHMTIGTFVARNIDSEMSGNVIDLCPVGALTSKPFQYRARAWELARHDSIAPHDSVGSNIQVHVRRNEVMRVHPRANEAVNEVWISDRDRFSYEGINSADRLTQPLVKQDGEWQEASWEEALAAAATALGDIAKADSAQIGTLVSPTATLEEIALAQKITSGLGSTNIDYRLRQADFRSKADGVPWLGQSVASLEDVNAALLIGSNVRKDQPLIAHRLRKATLKGGAVAFVNPVGLDLHFDAAQMVSDPAGMVANLAAIVEAAGGTQAICTKVVVGEDHKVVAEQLTSADAASVLLGSMAQSHPDYSLLCSLASALVKATGASLGVLPAAANSVGAAVAGATPSKGLNAKAMLEKSLKGYLLLGMEPGHDLANPAQAQAALAGAESVVAVSAYRSQCLDECADILLPMAAFTETSGTYVNAEGTWQSFNGAVSSPGEARPGWKILRVLGNLLDIAGFDYISSEEVRDELQAGTGKLKKVSLGTGKGKINSTVTGLTRIGETPIYAGDALVRRAMSLQQTTDARDASLVRANASVADKAGVADGDTVAVVQGDGRAEMVLRVDSQVPDGCVWVSAAVPGSESLGDQFGDISLEKV</sequence>
<dbReference type="PROSITE" id="PS51839">
    <property type="entry name" value="4FE4S_HC3"/>
    <property type="match status" value="1"/>
</dbReference>
<dbReference type="PANTHER" id="PTHR43105:SF13">
    <property type="entry name" value="NADH-UBIQUINONE OXIDOREDUCTASE 75 KDA SUBUNIT, MITOCHONDRIAL"/>
    <property type="match status" value="1"/>
</dbReference>
<keyword evidence="15" id="KW-0830">Ubiquinone</keyword>
<dbReference type="SMART" id="SM00929">
    <property type="entry name" value="NADH-G_4Fe-4S_3"/>
    <property type="match status" value="1"/>
</dbReference>
<evidence type="ECO:0000256" key="2">
    <source>
        <dbReference type="ARBA" id="ARBA00005404"/>
    </source>
</evidence>
<evidence type="ECO:0000256" key="4">
    <source>
        <dbReference type="ARBA" id="ARBA00022714"/>
    </source>
</evidence>
<dbReference type="GO" id="GO:0042773">
    <property type="term" value="P:ATP synthesis coupled electron transport"/>
    <property type="evidence" value="ECO:0007669"/>
    <property type="project" value="InterPro"/>
</dbReference>
<dbReference type="GO" id="GO:0016020">
    <property type="term" value="C:membrane"/>
    <property type="evidence" value="ECO:0007669"/>
    <property type="project" value="InterPro"/>
</dbReference>
<keyword evidence="9" id="KW-0411">Iron-sulfur</keyword>
<proteinExistence type="inferred from homology"/>
<dbReference type="InterPro" id="IPR001041">
    <property type="entry name" value="2Fe-2S_ferredoxin-type"/>
</dbReference>
<dbReference type="Pfam" id="PF00384">
    <property type="entry name" value="Molybdopterin"/>
    <property type="match status" value="1"/>
</dbReference>
<dbReference type="InterPro" id="IPR006656">
    <property type="entry name" value="Mopterin_OxRdtase"/>
</dbReference>
<keyword evidence="5" id="KW-0874">Quinone</keyword>
<dbReference type="SUPFAM" id="SSF54862">
    <property type="entry name" value="4Fe-4S ferredoxins"/>
    <property type="match status" value="1"/>
</dbReference>
<evidence type="ECO:0000259" key="14">
    <source>
        <dbReference type="PROSITE" id="PS51839"/>
    </source>
</evidence>
<dbReference type="InterPro" id="IPR050123">
    <property type="entry name" value="Prok_molybdopt-oxidoreductase"/>
</dbReference>
<dbReference type="GO" id="GO:0051539">
    <property type="term" value="F:4 iron, 4 sulfur cluster binding"/>
    <property type="evidence" value="ECO:0007669"/>
    <property type="project" value="UniProtKB-KW"/>
</dbReference>
<comment type="cofactor">
    <cofactor evidence="1">
        <name>[4Fe-4S] cluster</name>
        <dbReference type="ChEBI" id="CHEBI:49883"/>
    </cofactor>
</comment>
<dbReference type="InterPro" id="IPR006963">
    <property type="entry name" value="Mopterin_OxRdtase_4Fe-4S_dom"/>
</dbReference>
<dbReference type="NCBIfam" id="TIGR01973">
    <property type="entry name" value="NuoG"/>
    <property type="match status" value="1"/>
</dbReference>